<gene>
    <name evidence="1" type="ORF">FHR60_000358</name>
</gene>
<keyword evidence="2" id="KW-1185">Reference proteome</keyword>
<reference evidence="1 2" key="1">
    <citation type="submission" date="2020-08" db="EMBL/GenBank/DDBJ databases">
        <title>Studying the diversity of plant-associated saprophytic bacteria and their role in host health and plant-pathogen interactions.</title>
        <authorList>
            <person name="Potnis N."/>
        </authorList>
    </citation>
    <scope>NUCLEOTIDE SEQUENCE [LARGE SCALE GENOMIC DNA]</scope>
    <source>
        <strain evidence="1 2">F16</strain>
    </source>
</reference>
<accession>A0ABR6JG40</accession>
<proteinExistence type="predicted"/>
<evidence type="ECO:0000313" key="2">
    <source>
        <dbReference type="Proteomes" id="UP000554726"/>
    </source>
</evidence>
<evidence type="ECO:0000313" key="1">
    <source>
        <dbReference type="EMBL" id="MBB4591735.1"/>
    </source>
</evidence>
<comment type="caution">
    <text evidence="1">The sequence shown here is derived from an EMBL/GenBank/DDBJ whole genome shotgun (WGS) entry which is preliminary data.</text>
</comment>
<protein>
    <submittedName>
        <fullName evidence="1">Uncharacterized protein</fullName>
    </submittedName>
</protein>
<dbReference type="Proteomes" id="UP000554726">
    <property type="component" value="Unassembled WGS sequence"/>
</dbReference>
<dbReference type="EMBL" id="JACHNS010000001">
    <property type="protein sequence ID" value="MBB4591735.1"/>
    <property type="molecule type" value="Genomic_DNA"/>
</dbReference>
<name>A0ABR6JG40_9XANT</name>
<sequence>MIPGGNVFFDDIASLQRAHCRCSGYPFGGAAVEPRLTRVYFIT</sequence>
<organism evidence="1 2">
    <name type="scientific">Xanthomonas cannabis</name>
    <dbReference type="NCBI Taxonomy" id="1885674"/>
    <lineage>
        <taxon>Bacteria</taxon>
        <taxon>Pseudomonadati</taxon>
        <taxon>Pseudomonadota</taxon>
        <taxon>Gammaproteobacteria</taxon>
        <taxon>Lysobacterales</taxon>
        <taxon>Lysobacteraceae</taxon>
        <taxon>Xanthomonas</taxon>
    </lineage>
</organism>